<feature type="transmembrane region" description="Helical" evidence="1">
    <location>
        <begin position="401"/>
        <end position="418"/>
    </location>
</feature>
<gene>
    <name evidence="3" type="primary">creD</name>
    <name evidence="3" type="ORF">E2R65_05250</name>
    <name evidence="2" type="ORF">GGR35_001574</name>
</gene>
<reference evidence="3" key="2">
    <citation type="submission" date="2019-03" db="EMBL/GenBank/DDBJ databases">
        <authorList>
            <person name="Yan Y.-Q."/>
            <person name="Du Z.-J."/>
        </authorList>
    </citation>
    <scope>NUCLEOTIDE SEQUENCE</scope>
    <source>
        <strain evidence="3">PP-F2FG21</strain>
    </source>
</reference>
<reference evidence="2 5" key="3">
    <citation type="submission" date="2020-08" db="EMBL/GenBank/DDBJ databases">
        <title>Genomic Encyclopedia of Type Strains, Phase IV (KMG-IV): sequencing the most valuable type-strain genomes for metagenomic binning, comparative biology and taxonomic classification.</title>
        <authorList>
            <person name="Goeker M."/>
        </authorList>
    </citation>
    <scope>NUCLEOTIDE SEQUENCE [LARGE SCALE GENOMIC DNA]</scope>
    <source>
        <strain evidence="2 5">DSM 100995</strain>
    </source>
</reference>
<dbReference type="EMBL" id="SNQG01000002">
    <property type="protein sequence ID" value="TEW67397.1"/>
    <property type="molecule type" value="Genomic_DNA"/>
</dbReference>
<dbReference type="OrthoDB" id="9791851at2"/>
<protein>
    <submittedName>
        <fullName evidence="3">Cell envelope integrity protein CreD</fullName>
    </submittedName>
    <submittedName>
        <fullName evidence="2">Inner membrane protein</fullName>
    </submittedName>
</protein>
<organism evidence="3 4">
    <name type="scientific">Mucilaginibacter phyllosphaerae</name>
    <dbReference type="NCBI Taxonomy" id="1812349"/>
    <lineage>
        <taxon>Bacteria</taxon>
        <taxon>Pseudomonadati</taxon>
        <taxon>Bacteroidota</taxon>
        <taxon>Sphingobacteriia</taxon>
        <taxon>Sphingobacteriales</taxon>
        <taxon>Sphingobacteriaceae</taxon>
        <taxon>Mucilaginibacter</taxon>
    </lineage>
</organism>
<feature type="transmembrane region" description="Helical" evidence="1">
    <location>
        <begin position="345"/>
        <end position="361"/>
    </location>
</feature>
<dbReference type="PIRSF" id="PIRSF004548">
    <property type="entry name" value="CreD"/>
    <property type="match status" value="1"/>
</dbReference>
<sequence length="451" mass="50658">MIQEQQNPLKGIMDWFKESITVKLIFIGILILVLMIPSVLIGDLIRERSGRQDQIVNEVAGQWSGSQMVKGPVLIIPYRKIIKSVDVDKKESFKEVVENLYILPENLKIKANVIPEVLHRGMFETVVYNSSIHIAGNFAKTDAAGASLTPDQLMLDKARLEFSISDLKGLKNNPVINAAGMQVAAAPSFNSKDVFNNGLKADINLTGTKEGAFTFDYTLDLKGSQDLHFLHLGKTTDVEVSGKWGTPSFDGRYLPDTRQVDSGGFKANWRVLYYNRPYPQQWVNDNNLLTDEKKEANASFGVKLRLPVDQYQKITRTSKYAILIILLTFVSLFLTELIRKQRIHAFNYVLIGAAMIIYYTLLLSFSEQVGYNYAYLIASVFTVGLVSVFIASLLKNKGAAGLFALILSIIYTFIFVIIQLEDLALLIGSIALFVIIALLMYFSRKINWDKQ</sequence>
<dbReference type="Pfam" id="PF06123">
    <property type="entry name" value="CreD"/>
    <property type="match status" value="1"/>
</dbReference>
<dbReference type="NCBIfam" id="NF008712">
    <property type="entry name" value="PRK11715.1-1"/>
    <property type="match status" value="1"/>
</dbReference>
<dbReference type="PANTHER" id="PTHR30092">
    <property type="entry name" value="INNER MEMBRANE PROTEIN CRED"/>
    <property type="match status" value="1"/>
</dbReference>
<dbReference type="AlphaFoldDB" id="A0A4Y8AF45"/>
<name>A0A4Y8AF45_9SPHI</name>
<feature type="transmembrane region" description="Helical" evidence="1">
    <location>
        <begin position="373"/>
        <end position="394"/>
    </location>
</feature>
<evidence type="ECO:0000313" key="3">
    <source>
        <dbReference type="EMBL" id="TEW67397.1"/>
    </source>
</evidence>
<dbReference type="EMBL" id="JACIEG010000002">
    <property type="protein sequence ID" value="MBB3968982.1"/>
    <property type="molecule type" value="Genomic_DNA"/>
</dbReference>
<dbReference type="Proteomes" id="UP000297248">
    <property type="component" value="Unassembled WGS sequence"/>
</dbReference>
<feature type="transmembrane region" description="Helical" evidence="1">
    <location>
        <begin position="320"/>
        <end position="338"/>
    </location>
</feature>
<proteinExistence type="predicted"/>
<dbReference type="PANTHER" id="PTHR30092:SF0">
    <property type="entry name" value="INNER MEMBRANE PROTEIN CRED"/>
    <property type="match status" value="1"/>
</dbReference>
<keyword evidence="5" id="KW-1185">Reference proteome</keyword>
<evidence type="ECO:0000313" key="2">
    <source>
        <dbReference type="EMBL" id="MBB3968982.1"/>
    </source>
</evidence>
<comment type="caution">
    <text evidence="3">The sequence shown here is derived from an EMBL/GenBank/DDBJ whole genome shotgun (WGS) entry which is preliminary data.</text>
</comment>
<evidence type="ECO:0000313" key="4">
    <source>
        <dbReference type="Proteomes" id="UP000297248"/>
    </source>
</evidence>
<feature type="transmembrane region" description="Helical" evidence="1">
    <location>
        <begin position="20"/>
        <end position="41"/>
    </location>
</feature>
<feature type="transmembrane region" description="Helical" evidence="1">
    <location>
        <begin position="424"/>
        <end position="442"/>
    </location>
</feature>
<keyword evidence="1" id="KW-0812">Transmembrane</keyword>
<dbReference type="Proteomes" id="UP000583101">
    <property type="component" value="Unassembled WGS sequence"/>
</dbReference>
<dbReference type="RefSeq" id="WP_134335450.1">
    <property type="nucleotide sequence ID" value="NZ_BMCZ01000009.1"/>
</dbReference>
<evidence type="ECO:0000256" key="1">
    <source>
        <dbReference type="SAM" id="Phobius"/>
    </source>
</evidence>
<evidence type="ECO:0000313" key="5">
    <source>
        <dbReference type="Proteomes" id="UP000583101"/>
    </source>
</evidence>
<keyword evidence="1" id="KW-0472">Membrane</keyword>
<keyword evidence="1" id="KW-1133">Transmembrane helix</keyword>
<dbReference type="GO" id="GO:0005886">
    <property type="term" value="C:plasma membrane"/>
    <property type="evidence" value="ECO:0007669"/>
    <property type="project" value="TreeGrafter"/>
</dbReference>
<reference evidence="3 4" key="1">
    <citation type="journal article" date="2016" name="Int. J. Syst. Evol. Microbiol.">
        <title>Proposal of Mucilaginibacter phyllosphaerae sp. nov. isolated from the phyllosphere of Galium album.</title>
        <authorList>
            <person name="Aydogan E.L."/>
            <person name="Busse H.J."/>
            <person name="Moser G."/>
            <person name="Muller C."/>
            <person name="Kampfer P."/>
            <person name="Glaeser S.P."/>
        </authorList>
    </citation>
    <scope>NUCLEOTIDE SEQUENCE [LARGE SCALE GENOMIC DNA]</scope>
    <source>
        <strain evidence="3 4">PP-F2FG21</strain>
    </source>
</reference>
<dbReference type="InterPro" id="IPR010364">
    <property type="entry name" value="Uncharacterised_IM_CreD"/>
</dbReference>
<accession>A0A4Y8AF45</accession>